<feature type="compositionally biased region" description="Acidic residues" evidence="5">
    <location>
        <begin position="1"/>
        <end position="13"/>
    </location>
</feature>
<accession>A0A852VF69</accession>
<evidence type="ECO:0000256" key="4">
    <source>
        <dbReference type="ARBA" id="ARBA00023163"/>
    </source>
</evidence>
<dbReference type="InterPro" id="IPR036390">
    <property type="entry name" value="WH_DNA-bd_sf"/>
</dbReference>
<organism evidence="7 8">
    <name type="scientific">Tunturiibacter lichenicola</name>
    <dbReference type="NCBI Taxonomy" id="2051959"/>
    <lineage>
        <taxon>Bacteria</taxon>
        <taxon>Pseudomonadati</taxon>
        <taxon>Acidobacteriota</taxon>
        <taxon>Terriglobia</taxon>
        <taxon>Terriglobales</taxon>
        <taxon>Acidobacteriaceae</taxon>
        <taxon>Tunturiibacter</taxon>
    </lineage>
</organism>
<dbReference type="PANTHER" id="PTHR30146">
    <property type="entry name" value="LACI-RELATED TRANSCRIPTIONAL REPRESSOR"/>
    <property type="match status" value="1"/>
</dbReference>
<dbReference type="GO" id="GO:0003700">
    <property type="term" value="F:DNA-binding transcription factor activity"/>
    <property type="evidence" value="ECO:0007669"/>
    <property type="project" value="InterPro"/>
</dbReference>
<dbReference type="PRINTS" id="PR00035">
    <property type="entry name" value="HTHGNTR"/>
</dbReference>
<protein>
    <submittedName>
        <fullName evidence="7">DNA-binding LacI/PurR family transcriptional regulator</fullName>
    </submittedName>
</protein>
<dbReference type="PANTHER" id="PTHR30146:SF148">
    <property type="entry name" value="HTH-TYPE TRANSCRIPTIONAL REPRESSOR PURR-RELATED"/>
    <property type="match status" value="1"/>
</dbReference>
<keyword evidence="4" id="KW-0804">Transcription</keyword>
<evidence type="ECO:0000256" key="1">
    <source>
        <dbReference type="ARBA" id="ARBA00022491"/>
    </source>
</evidence>
<dbReference type="Proteomes" id="UP000564385">
    <property type="component" value="Unassembled WGS sequence"/>
</dbReference>
<evidence type="ECO:0000256" key="5">
    <source>
        <dbReference type="SAM" id="MobiDB-lite"/>
    </source>
</evidence>
<proteinExistence type="predicted"/>
<gene>
    <name evidence="7" type="ORF">HDF08_002294</name>
</gene>
<dbReference type="CDD" id="cd06267">
    <property type="entry name" value="PBP1_LacI_sugar_binding-like"/>
    <property type="match status" value="1"/>
</dbReference>
<dbReference type="InterPro" id="IPR000524">
    <property type="entry name" value="Tscrpt_reg_HTH_GntR"/>
</dbReference>
<dbReference type="Pfam" id="PF00392">
    <property type="entry name" value="GntR"/>
    <property type="match status" value="1"/>
</dbReference>
<evidence type="ECO:0000313" key="7">
    <source>
        <dbReference type="EMBL" id="NYF90227.1"/>
    </source>
</evidence>
<name>A0A852VF69_9BACT</name>
<comment type="caution">
    <text evidence="7">The sequence shown here is derived from an EMBL/GenBank/DDBJ whole genome shotgun (WGS) entry which is preliminary data.</text>
</comment>
<dbReference type="AlphaFoldDB" id="A0A852VF69"/>
<dbReference type="GO" id="GO:0000976">
    <property type="term" value="F:transcription cis-regulatory region binding"/>
    <property type="evidence" value="ECO:0007669"/>
    <property type="project" value="TreeGrafter"/>
</dbReference>
<dbReference type="SMART" id="SM00345">
    <property type="entry name" value="HTH_GNTR"/>
    <property type="match status" value="1"/>
</dbReference>
<keyword evidence="1" id="KW-0678">Repressor</keyword>
<dbReference type="Gene3D" id="1.10.10.10">
    <property type="entry name" value="Winged helix-like DNA-binding domain superfamily/Winged helix DNA-binding domain"/>
    <property type="match status" value="1"/>
</dbReference>
<dbReference type="SUPFAM" id="SSF46785">
    <property type="entry name" value="Winged helix' DNA-binding domain"/>
    <property type="match status" value="1"/>
</dbReference>
<keyword evidence="3 7" id="KW-0238">DNA-binding</keyword>
<dbReference type="CDD" id="cd07377">
    <property type="entry name" value="WHTH_GntR"/>
    <property type="match status" value="1"/>
</dbReference>
<evidence type="ECO:0000256" key="2">
    <source>
        <dbReference type="ARBA" id="ARBA00023015"/>
    </source>
</evidence>
<evidence type="ECO:0000313" key="8">
    <source>
        <dbReference type="Proteomes" id="UP000564385"/>
    </source>
</evidence>
<evidence type="ECO:0000256" key="3">
    <source>
        <dbReference type="ARBA" id="ARBA00023125"/>
    </source>
</evidence>
<dbReference type="InterPro" id="IPR028082">
    <property type="entry name" value="Peripla_BP_I"/>
</dbReference>
<feature type="domain" description="HTH gntR-type" evidence="6">
    <location>
        <begin position="19"/>
        <end position="87"/>
    </location>
</feature>
<keyword evidence="2" id="KW-0805">Transcription regulation</keyword>
<dbReference type="InterPro" id="IPR036388">
    <property type="entry name" value="WH-like_DNA-bd_sf"/>
</dbReference>
<feature type="region of interest" description="Disordered" evidence="5">
    <location>
        <begin position="1"/>
        <end position="20"/>
    </location>
</feature>
<dbReference type="EMBL" id="JACCCU010000001">
    <property type="protein sequence ID" value="NYF90227.1"/>
    <property type="molecule type" value="Genomic_DNA"/>
</dbReference>
<sequence>MAEMEDGFDESEDRDSSSQPKYLNIVQTLRQKLNSGHYRGGARLPSEAELTRRFKVSRMTVVKAIQHLQQEGLVVRRVGSGTYAAPQDGSESLVFGLLIPDLGETEIFEPICRGMVRSPQAKRHSLLWGHSFASADNKEEQAKQLCQHYLDQKVNGVFFAPLEFSPHRERVNREILKKLDQATIPVVLLDRCGLRFPAMSRHDLVGLDNRRAGYLITEHLLKLGAKNIAFLARKGSVETVEARIVGCREALFAVGRSLVEIVIVPEDAIDSKTIREVLDRRSLDTLVCANDHIAANLMQTLLGLGKRVPEQVRVAGFDDVSYAGLLPVPLTTMHQPCGNIGAAAMSAMLERINNPFLSPRSILLDAHLVVRQSCGTLTD</sequence>
<dbReference type="InterPro" id="IPR046335">
    <property type="entry name" value="LacI/GalR-like_sensor"/>
</dbReference>
<dbReference type="SUPFAM" id="SSF53822">
    <property type="entry name" value="Periplasmic binding protein-like I"/>
    <property type="match status" value="1"/>
</dbReference>
<dbReference type="PROSITE" id="PS50949">
    <property type="entry name" value="HTH_GNTR"/>
    <property type="match status" value="1"/>
</dbReference>
<dbReference type="Pfam" id="PF13377">
    <property type="entry name" value="Peripla_BP_3"/>
    <property type="match status" value="1"/>
</dbReference>
<evidence type="ECO:0000259" key="6">
    <source>
        <dbReference type="PROSITE" id="PS50949"/>
    </source>
</evidence>
<reference evidence="7 8" key="1">
    <citation type="submission" date="2020-07" db="EMBL/GenBank/DDBJ databases">
        <title>Genomic Encyclopedia of Type Strains, Phase IV (KMG-V): Genome sequencing to study the core and pangenomes of soil and plant-associated prokaryotes.</title>
        <authorList>
            <person name="Whitman W."/>
        </authorList>
    </citation>
    <scope>NUCLEOTIDE SEQUENCE [LARGE SCALE GENOMIC DNA]</scope>
    <source>
        <strain evidence="7 8">M8UP22</strain>
    </source>
</reference>
<dbReference type="Gene3D" id="3.40.50.2300">
    <property type="match status" value="2"/>
</dbReference>